<dbReference type="PROSITE" id="PS51123">
    <property type="entry name" value="OMPA_2"/>
    <property type="match status" value="1"/>
</dbReference>
<dbReference type="PANTHER" id="PTHR30329">
    <property type="entry name" value="STATOR ELEMENT OF FLAGELLAR MOTOR COMPLEX"/>
    <property type="match status" value="1"/>
</dbReference>
<evidence type="ECO:0000259" key="6">
    <source>
        <dbReference type="PROSITE" id="PS51123"/>
    </source>
</evidence>
<dbReference type="CDD" id="cd07185">
    <property type="entry name" value="OmpA_C-like"/>
    <property type="match status" value="1"/>
</dbReference>
<dbReference type="InterPro" id="IPR050330">
    <property type="entry name" value="Bact_OuterMem_StrucFunc"/>
</dbReference>
<dbReference type="EMBL" id="JAEKLZ010000177">
    <property type="protein sequence ID" value="MBW8725596.1"/>
    <property type="molecule type" value="Genomic_DNA"/>
</dbReference>
<organism evidence="7 8">
    <name type="scientific">Inquilinus limosus</name>
    <dbReference type="NCBI Taxonomy" id="171674"/>
    <lineage>
        <taxon>Bacteria</taxon>
        <taxon>Pseudomonadati</taxon>
        <taxon>Pseudomonadota</taxon>
        <taxon>Alphaproteobacteria</taxon>
        <taxon>Rhodospirillales</taxon>
        <taxon>Rhodospirillaceae</taxon>
        <taxon>Inquilinus</taxon>
    </lineage>
</organism>
<dbReference type="Pfam" id="PF00691">
    <property type="entry name" value="OmpA"/>
    <property type="match status" value="1"/>
</dbReference>
<protein>
    <submittedName>
        <fullName evidence="7">OmpA family protein</fullName>
    </submittedName>
</protein>
<gene>
    <name evidence="7" type="ORF">JF625_10625</name>
</gene>
<dbReference type="SUPFAM" id="SSF103088">
    <property type="entry name" value="OmpA-like"/>
    <property type="match status" value="1"/>
</dbReference>
<name>A0A952FNP9_9PROT</name>
<evidence type="ECO:0000256" key="4">
    <source>
        <dbReference type="PROSITE-ProRule" id="PRU00473"/>
    </source>
</evidence>
<accession>A0A952FNP9</accession>
<sequence length="295" mass="31526">MDRRPRQRRPGLREMKMLRPIVLVLTSWACLAVAAGAAGPPLAPAPAVGETIDTSRSYLVFFDFDSSSLTPEAKQVVASAAASALQGKTTRIGVTGHTDRSGSVQYNQALSVRRGESVRRELVADGVADSLIAVRGVGESDPLVQTADGVREPQNRRVEIVLASTGPAAGQGLGMRGIWGAIAYSVPDQKRGFFWGADKADEAQEIALRHCVHRGGQDCKVVSLFRNHRHWTDDDKSGFPYEHCSALAVGTPPAAGRPAPWGAASAETRREAEEKATAICGGDANECRIPEWVCT</sequence>
<proteinExistence type="predicted"/>
<evidence type="ECO:0000313" key="8">
    <source>
        <dbReference type="Proteomes" id="UP000700706"/>
    </source>
</evidence>
<dbReference type="PANTHER" id="PTHR30329:SF21">
    <property type="entry name" value="LIPOPROTEIN YIAD-RELATED"/>
    <property type="match status" value="1"/>
</dbReference>
<dbReference type="AlphaFoldDB" id="A0A952FNP9"/>
<evidence type="ECO:0000256" key="3">
    <source>
        <dbReference type="ARBA" id="ARBA00023237"/>
    </source>
</evidence>
<dbReference type="Pfam" id="PF13827">
    <property type="entry name" value="DUF4189"/>
    <property type="match status" value="1"/>
</dbReference>
<keyword evidence="5" id="KW-0732">Signal</keyword>
<keyword evidence="2 4" id="KW-0472">Membrane</keyword>
<evidence type="ECO:0000256" key="5">
    <source>
        <dbReference type="SAM" id="SignalP"/>
    </source>
</evidence>
<dbReference type="GO" id="GO:0009279">
    <property type="term" value="C:cell outer membrane"/>
    <property type="evidence" value="ECO:0007669"/>
    <property type="project" value="UniProtKB-SubCell"/>
</dbReference>
<dbReference type="InterPro" id="IPR006664">
    <property type="entry name" value="OMP_bac"/>
</dbReference>
<comment type="caution">
    <text evidence="7">The sequence shown here is derived from an EMBL/GenBank/DDBJ whole genome shotgun (WGS) entry which is preliminary data.</text>
</comment>
<feature type="signal peptide" evidence="5">
    <location>
        <begin position="1"/>
        <end position="37"/>
    </location>
</feature>
<keyword evidence="3" id="KW-0998">Cell outer membrane</keyword>
<feature type="domain" description="OmpA-like" evidence="6">
    <location>
        <begin position="49"/>
        <end position="166"/>
    </location>
</feature>
<dbReference type="InterPro" id="IPR025240">
    <property type="entry name" value="DUF4189"/>
</dbReference>
<feature type="chain" id="PRO_5037672945" evidence="5">
    <location>
        <begin position="38"/>
        <end position="295"/>
    </location>
</feature>
<evidence type="ECO:0000256" key="1">
    <source>
        <dbReference type="ARBA" id="ARBA00004442"/>
    </source>
</evidence>
<dbReference type="InterPro" id="IPR006665">
    <property type="entry name" value="OmpA-like"/>
</dbReference>
<dbReference type="PRINTS" id="PR01021">
    <property type="entry name" value="OMPADOMAIN"/>
</dbReference>
<evidence type="ECO:0000256" key="2">
    <source>
        <dbReference type="ARBA" id="ARBA00023136"/>
    </source>
</evidence>
<evidence type="ECO:0000313" key="7">
    <source>
        <dbReference type="EMBL" id="MBW8725596.1"/>
    </source>
</evidence>
<dbReference type="Gene3D" id="3.30.1330.60">
    <property type="entry name" value="OmpA-like domain"/>
    <property type="match status" value="1"/>
</dbReference>
<reference evidence="7" key="1">
    <citation type="submission" date="2020-06" db="EMBL/GenBank/DDBJ databases">
        <title>Stable isotope informed genome-resolved metagenomics uncovers potential trophic interactions in rhizosphere soil.</title>
        <authorList>
            <person name="Starr E.P."/>
            <person name="Shi S."/>
            <person name="Blazewicz S.J."/>
            <person name="Koch B.J."/>
            <person name="Probst A.J."/>
            <person name="Hungate B.A."/>
            <person name="Pett-Ridge J."/>
            <person name="Firestone M.K."/>
            <person name="Banfield J.F."/>
        </authorList>
    </citation>
    <scope>NUCLEOTIDE SEQUENCE</scope>
    <source>
        <strain evidence="7">YM_69_17</strain>
    </source>
</reference>
<dbReference type="InterPro" id="IPR036737">
    <property type="entry name" value="OmpA-like_sf"/>
</dbReference>
<comment type="subcellular location">
    <subcellularLocation>
        <location evidence="1">Cell outer membrane</location>
    </subcellularLocation>
</comment>
<dbReference type="Proteomes" id="UP000700706">
    <property type="component" value="Unassembled WGS sequence"/>
</dbReference>